<evidence type="ECO:0000256" key="2">
    <source>
        <dbReference type="SAM" id="Phobius"/>
    </source>
</evidence>
<accession>A0A9Q0R6H2</accession>
<name>A0A9Q0R6H2_ANAIG</name>
<dbReference type="Proteomes" id="UP001149090">
    <property type="component" value="Unassembled WGS sequence"/>
</dbReference>
<feature type="transmembrane region" description="Helical" evidence="2">
    <location>
        <begin position="212"/>
        <end position="229"/>
    </location>
</feature>
<evidence type="ECO:0000313" key="6">
    <source>
        <dbReference type="Proteomes" id="UP001149090"/>
    </source>
</evidence>
<gene>
    <name evidence="5" type="ORF">M0811_12475</name>
</gene>
<protein>
    <recommendedName>
        <fullName evidence="7">Integrator complex subunit 7</fullName>
    </recommendedName>
</protein>
<reference evidence="5" key="1">
    <citation type="submission" date="2022-10" db="EMBL/GenBank/DDBJ databases">
        <title>Novel sulphate-reducing endosymbionts in the free-living metamonad Anaeramoeba.</title>
        <authorList>
            <person name="Jerlstrom-Hultqvist J."/>
            <person name="Cepicka I."/>
            <person name="Gallot-Lavallee L."/>
            <person name="Salas-Leiva D."/>
            <person name="Curtis B.A."/>
            <person name="Zahonova K."/>
            <person name="Pipaliya S."/>
            <person name="Dacks J."/>
            <person name="Roger A.J."/>
        </authorList>
    </citation>
    <scope>NUCLEOTIDE SEQUENCE</scope>
    <source>
        <strain evidence="5">BMAN</strain>
    </source>
</reference>
<evidence type="ECO:0008006" key="7">
    <source>
        <dbReference type="Google" id="ProtNLM"/>
    </source>
</evidence>
<sequence>MSSLFNNHFKEISDLDKKLCSSNIQEQYEAISSFYDLVQKYPNPVVINSLILKFTDLFCNGTNLIRYHILQVFLEINLIPENFLNPFEAISRIQLVTESNDPIARALAIRMFGTPSLNMNANRQFGLPHKMCAQSPVFAKSILEMIENNIQNEVYSSLDNMIIFSSLLKHMYHDSELAKKAYQIGINLLYLFPSHQFVLPTLKSMNVFISKILVLVPNFIIVLMTYISYDPRKDIRLVSLKMLNFLLVNHFSQLDSLWKLVLQSLLDNLKGVVDLQIITEVMHCIKSLIWQYLNSQVSCETPSNLIPQKTNDPNLEIGFLLEQSKKYSWNLIFHLDLEISILSLEILVISTKNDEENKALLQYIQILLQQMKNNPNISSISHSQFKRFLSCLTTAIQTEKAKKTTAEILDSSLITTQTVYLKQLIDFLFLVPHHQKLIANCLSELVYLNHSLMLEDDGLIIQKLFLHISSVLTQQQNNQNSDKINSNIDISKATNNIHYLTIPLFQTCKLNNFVLSSENISSLIKNEKIQLKLMIPNIEMEIENNSNQEIETYHSNSDYENENQIEIENENQNQNFSYLFIFQEILSISHQIISSNNAWIVYLFAKNAFLQGYEQFSHLLFTMLHQKFPNDKEYFIHIMSLLSSDPDNADTLSKSLQCLNSFGKKESLRFQKKFLSAKIKMQKFIHNLKEILLQSEKNDQETKSNNIKKEFVSKLMSLQDLALENWENYEKIKTMCFDIDKQSYFIIEVYQVIASMIILSLTKIVELNENQIQKENQFHFHSKSSQVLLFLENQLVKNIQMKFTQIIESPLFASENHQPQNLHQLLIWFINNYKQNQLQFSHFVQILDFLSNSLFLSLRLPFPKYFFCLKPKLSLNFSQIQPSEIQSSIIEETTITISGKIESEMEKLLKNIQFLEIEITSQLINEQTKSNITSNLDSEKNKENIQKKLNQKFSLYSKTPFISKYFSISKLINFPFQGHWKIDIKASLLNKKMAKFQTGSKKSLNAFIK</sequence>
<evidence type="ECO:0000256" key="1">
    <source>
        <dbReference type="SAM" id="Coils"/>
    </source>
</evidence>
<feature type="domain" description="Integrator complex subunit 7 N-terminal" evidence="4">
    <location>
        <begin position="129"/>
        <end position="487"/>
    </location>
</feature>
<dbReference type="EMBL" id="JAPDFW010000118">
    <property type="protein sequence ID" value="KAJ5068248.1"/>
    <property type="molecule type" value="Genomic_DNA"/>
</dbReference>
<proteinExistence type="predicted"/>
<dbReference type="InterPro" id="IPR054519">
    <property type="entry name" value="INTS7_C"/>
</dbReference>
<evidence type="ECO:0000259" key="4">
    <source>
        <dbReference type="Pfam" id="PF24436"/>
    </source>
</evidence>
<dbReference type="Pfam" id="PF22965">
    <property type="entry name" value="INTS7_C"/>
    <property type="match status" value="1"/>
</dbReference>
<keyword evidence="2" id="KW-0812">Transmembrane</keyword>
<keyword evidence="1" id="KW-0175">Coiled coil</keyword>
<dbReference type="Pfam" id="PF24436">
    <property type="entry name" value="INTS7_N"/>
    <property type="match status" value="2"/>
</dbReference>
<dbReference type="GO" id="GO:0034472">
    <property type="term" value="P:snRNA 3'-end processing"/>
    <property type="evidence" value="ECO:0007669"/>
    <property type="project" value="TreeGrafter"/>
</dbReference>
<feature type="coiled-coil region" evidence="1">
    <location>
        <begin position="898"/>
        <end position="925"/>
    </location>
</feature>
<comment type="caution">
    <text evidence="5">The sequence shown here is derived from an EMBL/GenBank/DDBJ whole genome shotgun (WGS) entry which is preliminary data.</text>
</comment>
<evidence type="ECO:0000259" key="3">
    <source>
        <dbReference type="Pfam" id="PF22965"/>
    </source>
</evidence>
<evidence type="ECO:0000313" key="5">
    <source>
        <dbReference type="EMBL" id="KAJ5068248.1"/>
    </source>
</evidence>
<dbReference type="InterPro" id="IPR056516">
    <property type="entry name" value="INTS7_N"/>
</dbReference>
<dbReference type="PANTHER" id="PTHR13322">
    <property type="entry name" value="C1ORF73 PROTEIN"/>
    <property type="match status" value="1"/>
</dbReference>
<feature type="domain" description="Integrator complex subunit 7 N-terminal" evidence="4">
    <location>
        <begin position="12"/>
        <end position="114"/>
    </location>
</feature>
<organism evidence="5 6">
    <name type="scientific">Anaeramoeba ignava</name>
    <name type="common">Anaerobic marine amoeba</name>
    <dbReference type="NCBI Taxonomy" id="1746090"/>
    <lineage>
        <taxon>Eukaryota</taxon>
        <taxon>Metamonada</taxon>
        <taxon>Anaeramoebidae</taxon>
        <taxon>Anaeramoeba</taxon>
    </lineage>
</organism>
<keyword evidence="2" id="KW-1133">Transmembrane helix</keyword>
<feature type="domain" description="Integrator complex subunit 7 C-terminal" evidence="3">
    <location>
        <begin position="889"/>
        <end position="990"/>
    </location>
</feature>
<dbReference type="OrthoDB" id="19459at2759"/>
<dbReference type="PANTHER" id="PTHR13322:SF2">
    <property type="entry name" value="INTEGRATOR COMPLEX SUBUNIT 7"/>
    <property type="match status" value="1"/>
</dbReference>
<keyword evidence="2" id="KW-0472">Membrane</keyword>
<dbReference type="AlphaFoldDB" id="A0A9Q0R6H2"/>
<dbReference type="GO" id="GO:0032039">
    <property type="term" value="C:integrator complex"/>
    <property type="evidence" value="ECO:0007669"/>
    <property type="project" value="InterPro"/>
</dbReference>
<dbReference type="InterPro" id="IPR033060">
    <property type="entry name" value="INTS7"/>
</dbReference>
<keyword evidence="6" id="KW-1185">Reference proteome</keyword>